<protein>
    <recommendedName>
        <fullName evidence="1">Reverse transcriptase domain-containing protein</fullName>
    </recommendedName>
</protein>
<feature type="domain" description="Reverse transcriptase" evidence="1">
    <location>
        <begin position="347"/>
        <end position="624"/>
    </location>
</feature>
<dbReference type="Proteomes" id="UP000585474">
    <property type="component" value="Unassembled WGS sequence"/>
</dbReference>
<dbReference type="Pfam" id="PF13966">
    <property type="entry name" value="zf-RVT"/>
    <property type="match status" value="1"/>
</dbReference>
<evidence type="ECO:0000259" key="1">
    <source>
        <dbReference type="PROSITE" id="PS50878"/>
    </source>
</evidence>
<evidence type="ECO:0000313" key="3">
    <source>
        <dbReference type="Proteomes" id="UP000585474"/>
    </source>
</evidence>
<reference evidence="3" key="1">
    <citation type="submission" date="2019-07" db="EMBL/GenBank/DDBJ databases">
        <title>De Novo Assembly of kiwifruit Actinidia rufa.</title>
        <authorList>
            <person name="Sugita-Konishi S."/>
            <person name="Sato K."/>
            <person name="Mori E."/>
            <person name="Abe Y."/>
            <person name="Kisaki G."/>
            <person name="Hamano K."/>
            <person name="Suezawa K."/>
            <person name="Otani M."/>
            <person name="Fukuda T."/>
            <person name="Manabe T."/>
            <person name="Gomi K."/>
            <person name="Tabuchi M."/>
            <person name="Akimitsu K."/>
            <person name="Kataoka I."/>
        </authorList>
    </citation>
    <scope>NUCLEOTIDE SEQUENCE [LARGE SCALE GENOMIC DNA]</scope>
    <source>
        <strain evidence="3">cv. Fuchu</strain>
    </source>
</reference>
<dbReference type="Gene3D" id="3.60.10.10">
    <property type="entry name" value="Endonuclease/exonuclease/phosphatase"/>
    <property type="match status" value="1"/>
</dbReference>
<gene>
    <name evidence="2" type="ORF">Acr_00g0012980</name>
</gene>
<dbReference type="PANTHER" id="PTHR33116">
    <property type="entry name" value="REVERSE TRANSCRIPTASE ZINC-BINDING DOMAIN-CONTAINING PROTEIN-RELATED-RELATED"/>
    <property type="match status" value="1"/>
</dbReference>
<sequence>MLLGDFNNVLSSDEKANGLPVTMYEIRDFKNCCYDLGISDLRSTGLFLTWTNSSVWCKLDRAMVNIKWIQEGHIAQANYDPPGKLSDHSPCTVSMLGENDQGNCPFKFFNMWTKHEKFPEIVSKVWRMQPNGTAMYKFCRKLRSLKVPLRALNRHHFSHISARAEAAEVELSKAQQQLHDNPADANLQNLVPELRQKALKLAEAELSFCSQLAKSKYLKNCDNGTKFFHNLIKSNRVKNHIASISLEDGSRTSSKIQVGKAFVQYYRSLLGTKRECTSLNRDTVLQGKLLNADQAECLIRPISDEEIKAALFSIGDDKAPGPDGYSSCFYKHSWDIIAMDFTAAVKEFFTSGEILKQINHAVITLIPKSKNADSVEEFRPIACCNVIYKVISKLIATRLAEVLPSIIDPAQAAFVQNRSMKDNIFLLQELLRQYGRKRSSPRCILNVDLRKAFDSLDWDFVHDMLSSLQFPPMFINWIMTCITSTSYSISYNGSLHGFFKGNRGLRQGDPLSPSLFVIYLEYLSRSLGRLKENSNFNFHPKCGGLKITHLAFVDDLVLFSRGDQAGIGQQDMEIIKAITSFSQGSFPFRYLGIPVADSRLSIAQYSPMIDKVLGYISAWAGANLSYAGRLELIKSVLQGVECFWLSILPTLAGVQAKIIQLCRNFLWSGKRSENKRPLVAWKDITLPKIEGGLGIRNSKAWNKALLSKTMWDIQLKKDSLWVQWWMANGELNSKLAYEYFRPKANKLLWPKVIWTTYTTPKHAFILWLAMKERLLTKDKLHDPAADQMCSLCRTENETAEHLFFQCNFTSVKGWLGFRRSLSTLKAAVKWSIKEARGTGIQSKAKRLGIACTTYFVWEARNLRTF</sequence>
<proteinExistence type="predicted"/>
<name>A0A7J0DA25_9ERIC</name>
<dbReference type="SUPFAM" id="SSF56672">
    <property type="entry name" value="DNA/RNA polymerases"/>
    <property type="match status" value="1"/>
</dbReference>
<comment type="caution">
    <text evidence="2">The sequence shown here is derived from an EMBL/GenBank/DDBJ whole genome shotgun (WGS) entry which is preliminary data.</text>
</comment>
<dbReference type="Pfam" id="PF00078">
    <property type="entry name" value="RVT_1"/>
    <property type="match status" value="1"/>
</dbReference>
<dbReference type="AlphaFoldDB" id="A0A7J0DA25"/>
<keyword evidence="3" id="KW-1185">Reference proteome</keyword>
<dbReference type="InterPro" id="IPR026960">
    <property type="entry name" value="RVT-Znf"/>
</dbReference>
<dbReference type="PANTHER" id="PTHR33116:SF66">
    <property type="entry name" value="REVERSE TRANSCRIPTASE ZINC-BINDING DOMAIN-CONTAINING PROTEIN"/>
    <property type="match status" value="1"/>
</dbReference>
<dbReference type="EMBL" id="BJWL01000126">
    <property type="protein sequence ID" value="GFS30621.1"/>
    <property type="molecule type" value="Genomic_DNA"/>
</dbReference>
<dbReference type="CDD" id="cd01650">
    <property type="entry name" value="RT_nLTR_like"/>
    <property type="match status" value="1"/>
</dbReference>
<dbReference type="InterPro" id="IPR036691">
    <property type="entry name" value="Endo/exonu/phosph_ase_sf"/>
</dbReference>
<dbReference type="SUPFAM" id="SSF56219">
    <property type="entry name" value="DNase I-like"/>
    <property type="match status" value="1"/>
</dbReference>
<organism evidence="2 3">
    <name type="scientific">Actinidia rufa</name>
    <dbReference type="NCBI Taxonomy" id="165716"/>
    <lineage>
        <taxon>Eukaryota</taxon>
        <taxon>Viridiplantae</taxon>
        <taxon>Streptophyta</taxon>
        <taxon>Embryophyta</taxon>
        <taxon>Tracheophyta</taxon>
        <taxon>Spermatophyta</taxon>
        <taxon>Magnoliopsida</taxon>
        <taxon>eudicotyledons</taxon>
        <taxon>Gunneridae</taxon>
        <taxon>Pentapetalae</taxon>
        <taxon>asterids</taxon>
        <taxon>Ericales</taxon>
        <taxon>Actinidiaceae</taxon>
        <taxon>Actinidia</taxon>
    </lineage>
</organism>
<dbReference type="InterPro" id="IPR000477">
    <property type="entry name" value="RT_dom"/>
</dbReference>
<dbReference type="InterPro" id="IPR043502">
    <property type="entry name" value="DNA/RNA_pol_sf"/>
</dbReference>
<evidence type="ECO:0000313" key="2">
    <source>
        <dbReference type="EMBL" id="GFS30621.1"/>
    </source>
</evidence>
<dbReference type="PROSITE" id="PS50878">
    <property type="entry name" value="RT_POL"/>
    <property type="match status" value="1"/>
</dbReference>
<dbReference type="OrthoDB" id="1747049at2759"/>
<accession>A0A7J0DA25</accession>